<keyword evidence="3" id="KW-1185">Reference proteome</keyword>
<accession>A0ABD3A2C7</accession>
<protein>
    <submittedName>
        <fullName evidence="2">Uncharacterized protein</fullName>
    </submittedName>
</protein>
<evidence type="ECO:0000256" key="1">
    <source>
        <dbReference type="SAM" id="MobiDB-lite"/>
    </source>
</evidence>
<gene>
    <name evidence="2" type="ORF">ACH5RR_014263</name>
</gene>
<dbReference type="Proteomes" id="UP001630127">
    <property type="component" value="Unassembled WGS sequence"/>
</dbReference>
<comment type="caution">
    <text evidence="2">The sequence shown here is derived from an EMBL/GenBank/DDBJ whole genome shotgun (WGS) entry which is preliminary data.</text>
</comment>
<feature type="compositionally biased region" description="Basic residues" evidence="1">
    <location>
        <begin position="940"/>
        <end position="952"/>
    </location>
</feature>
<proteinExistence type="predicted"/>
<name>A0ABD3A2C7_9GENT</name>
<evidence type="ECO:0000313" key="3">
    <source>
        <dbReference type="Proteomes" id="UP001630127"/>
    </source>
</evidence>
<dbReference type="Pfam" id="PF05904">
    <property type="entry name" value="DUF863"/>
    <property type="match status" value="2"/>
</dbReference>
<dbReference type="AlphaFoldDB" id="A0ABD3A2C7"/>
<reference evidence="2 3" key="1">
    <citation type="submission" date="2024-11" db="EMBL/GenBank/DDBJ databases">
        <title>A near-complete genome assembly of Cinchona calisaya.</title>
        <authorList>
            <person name="Lian D.C."/>
            <person name="Zhao X.W."/>
            <person name="Wei L."/>
        </authorList>
    </citation>
    <scope>NUCLEOTIDE SEQUENCE [LARGE SCALE GENOMIC DNA]</scope>
    <source>
        <tissue evidence="2">Nenye</tissue>
    </source>
</reference>
<dbReference type="PANTHER" id="PTHR33167">
    <property type="entry name" value="TRANSCRIPTION FACTOR, PUTATIVE (DUF863)-RELATED"/>
    <property type="match status" value="1"/>
</dbReference>
<feature type="region of interest" description="Disordered" evidence="1">
    <location>
        <begin position="939"/>
        <end position="976"/>
    </location>
</feature>
<dbReference type="PANTHER" id="PTHR33167:SF63">
    <property type="entry name" value="MYB-CC TYPE TRANSCRIPTION FACTOR LHEQLE-CONTAINING DOMAIN-CONTAINING PROTEIN"/>
    <property type="match status" value="1"/>
</dbReference>
<organism evidence="2 3">
    <name type="scientific">Cinchona calisaya</name>
    <dbReference type="NCBI Taxonomy" id="153742"/>
    <lineage>
        <taxon>Eukaryota</taxon>
        <taxon>Viridiplantae</taxon>
        <taxon>Streptophyta</taxon>
        <taxon>Embryophyta</taxon>
        <taxon>Tracheophyta</taxon>
        <taxon>Spermatophyta</taxon>
        <taxon>Magnoliopsida</taxon>
        <taxon>eudicotyledons</taxon>
        <taxon>Gunneridae</taxon>
        <taxon>Pentapetalae</taxon>
        <taxon>asterids</taxon>
        <taxon>lamiids</taxon>
        <taxon>Gentianales</taxon>
        <taxon>Rubiaceae</taxon>
        <taxon>Cinchonoideae</taxon>
        <taxon>Cinchoneae</taxon>
        <taxon>Cinchona</taxon>
    </lineage>
</organism>
<dbReference type="InterPro" id="IPR008581">
    <property type="entry name" value="DUF863_pln"/>
</dbReference>
<dbReference type="EMBL" id="JBJUIK010000006">
    <property type="protein sequence ID" value="KAL3525891.1"/>
    <property type="molecule type" value="Genomic_DNA"/>
</dbReference>
<sequence length="1009" mass="113091">MGTQILHSKRYSTGYCSIWGLNANVSNDTWSLYHEDKAPKSGYYGDSFLPRHMTINGSLEFDKEKLRQTILKHESMFKHQLQELHRLYGRQKELMNVFRIGDPKKSQMKTETSNLSPSFNIPSEDAIPTRHATHTRSLHLGFGQSSTSESAGKKSFSGFIKDKSMLAFPSRWDGISETCEPPHSNRNLLGRGIIDLESPPNVNMNHEEIHLKERIFELSGVKSNSATSTSEILHDREIKLPLFSGVTYLQNDDGLRSSLRLKRKNEFTTDLNDPILLEETSVSGSADNPGTVTFSLDNRQRADLSATSNSILYPMWKDASLSSISEMNGGTCLNSLQSTNERNRKEQLAYDFKAKLMRPDTHSVITDGCPRVLPDAFESSQAEQRTINEFSTSKLGKTESKIKRKLFGVDIFEGHDESVVTHTNMINCTRKSDELSSKPSFLQDKESVDSSRRSSFSCSVDGVSYQNGLSLCPQLNAKHSKGNSAVDCNFSNNASTNALAHKVSPPSDLVNTVEGIECLDWRSAKVMKTASMTSNVLQDNVAPENNNILSADCPCEQKILMGSPVYLTETEYFPEQTRANKNSYHLNLDSLQNNSQQFFKTTKVTSLSSQILTDKRDTTLPLLIQENEERNTEVDECSSPKMNSSFLTRNELRISNDLSFVTEHPCLAADRDNDLDVEVEKVGFGDQTEGKDLNLEEQINNSPSCLRCHIDLNLSFIEEEAPTTPCLPTAIVKLVTTEIDLEVPVLLESEEDKGMEMSSDGGKEPYEELIRLAAEAIVAISGSGPEEIVNDTTRDSLEDTSNDSLKWFVDIVSSYECHDQSNMDVINLSGDGAFTVDLNPDGMDDFEFMTLKLKDAKSENYFYNYEAPILDNQEAEESKVTSLSRRPRRGQARRGRQPKDFQRDILPSLISLSKLEMTEDFQTFEELLRASGCARQSSLSRKRAAKIGRGRQRSGVMPSSQKPDGIHPPLEQKPVSRELELEDKILTGWGKRTRRLPRQRYMTGANASL</sequence>
<feature type="region of interest" description="Disordered" evidence="1">
    <location>
        <begin position="874"/>
        <end position="900"/>
    </location>
</feature>
<evidence type="ECO:0000313" key="2">
    <source>
        <dbReference type="EMBL" id="KAL3525891.1"/>
    </source>
</evidence>
<feature type="compositionally biased region" description="Basic residues" evidence="1">
    <location>
        <begin position="885"/>
        <end position="896"/>
    </location>
</feature>